<feature type="compositionally biased region" description="Polar residues" evidence="1">
    <location>
        <begin position="1"/>
        <end position="13"/>
    </location>
</feature>
<sequence>MDESTPIQPAAMNTETTTTTDQTLTDIPQESTVDQSTSMDIGPIKPATTLPAMAPAVHPRIYLAMPAILPGPPIVATVAATRYSAPVRFSQHIISDS</sequence>
<evidence type="ECO:0000313" key="2">
    <source>
        <dbReference type="Proteomes" id="UP000887565"/>
    </source>
</evidence>
<dbReference type="AlphaFoldDB" id="A0A915JJS4"/>
<dbReference type="WBParaSite" id="nRc.2.0.1.t26410-RA">
    <property type="protein sequence ID" value="nRc.2.0.1.t26410-RA"/>
    <property type="gene ID" value="nRc.2.0.1.g26410"/>
</dbReference>
<accession>A0A915JJS4</accession>
<dbReference type="Proteomes" id="UP000887565">
    <property type="component" value="Unplaced"/>
</dbReference>
<evidence type="ECO:0000313" key="3">
    <source>
        <dbReference type="WBParaSite" id="nRc.2.0.1.t26410-RA"/>
    </source>
</evidence>
<proteinExistence type="predicted"/>
<evidence type="ECO:0000256" key="1">
    <source>
        <dbReference type="SAM" id="MobiDB-lite"/>
    </source>
</evidence>
<keyword evidence="2" id="KW-1185">Reference proteome</keyword>
<protein>
    <submittedName>
        <fullName evidence="3">Uncharacterized protein</fullName>
    </submittedName>
</protein>
<organism evidence="2 3">
    <name type="scientific">Romanomermis culicivorax</name>
    <name type="common">Nematode worm</name>
    <dbReference type="NCBI Taxonomy" id="13658"/>
    <lineage>
        <taxon>Eukaryota</taxon>
        <taxon>Metazoa</taxon>
        <taxon>Ecdysozoa</taxon>
        <taxon>Nematoda</taxon>
        <taxon>Enoplea</taxon>
        <taxon>Dorylaimia</taxon>
        <taxon>Mermithida</taxon>
        <taxon>Mermithoidea</taxon>
        <taxon>Mermithidae</taxon>
        <taxon>Romanomermis</taxon>
    </lineage>
</organism>
<name>A0A915JJS4_ROMCU</name>
<feature type="region of interest" description="Disordered" evidence="1">
    <location>
        <begin position="1"/>
        <end position="22"/>
    </location>
</feature>
<reference evidence="3" key="1">
    <citation type="submission" date="2022-11" db="UniProtKB">
        <authorList>
            <consortium name="WormBaseParasite"/>
        </authorList>
    </citation>
    <scope>IDENTIFICATION</scope>
</reference>